<dbReference type="GO" id="GO:0016651">
    <property type="term" value="F:oxidoreductase activity, acting on NAD(P)H"/>
    <property type="evidence" value="ECO:0007669"/>
    <property type="project" value="UniProtKB-ARBA"/>
</dbReference>
<dbReference type="InterPro" id="IPR008254">
    <property type="entry name" value="Flavodoxin/NO_synth"/>
</dbReference>
<dbReference type="RefSeq" id="WP_012199025.1">
    <property type="nucleotide sequence ID" value="NC_010001.1"/>
</dbReference>
<dbReference type="InterPro" id="IPR029039">
    <property type="entry name" value="Flavoprotein-like_sf"/>
</dbReference>
<dbReference type="Pfam" id="PF12724">
    <property type="entry name" value="Flavodoxin_5"/>
    <property type="match status" value="1"/>
</dbReference>
<evidence type="ECO:0000313" key="2">
    <source>
        <dbReference type="EMBL" id="ABX41379.1"/>
    </source>
</evidence>
<dbReference type="Gene3D" id="3.40.50.360">
    <property type="match status" value="1"/>
</dbReference>
<dbReference type="SUPFAM" id="SSF52218">
    <property type="entry name" value="Flavoproteins"/>
    <property type="match status" value="1"/>
</dbReference>
<dbReference type="GO" id="GO:0010181">
    <property type="term" value="F:FMN binding"/>
    <property type="evidence" value="ECO:0007669"/>
    <property type="project" value="InterPro"/>
</dbReference>
<evidence type="ECO:0000259" key="1">
    <source>
        <dbReference type="PROSITE" id="PS50902"/>
    </source>
</evidence>
<gene>
    <name evidence="2" type="ordered locus">Cphy_0999</name>
</gene>
<dbReference type="GO" id="GO:0009055">
    <property type="term" value="F:electron transfer activity"/>
    <property type="evidence" value="ECO:0007669"/>
    <property type="project" value="InterPro"/>
</dbReference>
<dbReference type="OrthoDB" id="2146857at2"/>
<dbReference type="PROSITE" id="PS50902">
    <property type="entry name" value="FLAVODOXIN_LIKE"/>
    <property type="match status" value="1"/>
</dbReference>
<dbReference type="PANTHER" id="PTHR38030">
    <property type="entry name" value="PROTOPORPHYRINOGEN IX DEHYDROGENASE [MENAQUINONE]"/>
    <property type="match status" value="1"/>
</dbReference>
<reference evidence="3" key="1">
    <citation type="submission" date="2007-11" db="EMBL/GenBank/DDBJ databases">
        <title>Complete genome sequence of Clostridium phytofermentans ISDg.</title>
        <authorList>
            <person name="Leschine S.B."/>
            <person name="Warnick T.A."/>
            <person name="Blanchard J.L."/>
            <person name="Schnell D.J."/>
            <person name="Petit E.L."/>
            <person name="LaTouf W.G."/>
            <person name="Copeland A."/>
            <person name="Lucas S."/>
            <person name="Lapidus A."/>
            <person name="Barry K."/>
            <person name="Glavina del Rio T."/>
            <person name="Dalin E."/>
            <person name="Tice H."/>
            <person name="Pitluck S."/>
            <person name="Kiss H."/>
            <person name="Brettin T."/>
            <person name="Bruce D."/>
            <person name="Detter J.C."/>
            <person name="Han C."/>
            <person name="Kuske C."/>
            <person name="Schmutz J."/>
            <person name="Larimer F."/>
            <person name="Land M."/>
            <person name="Hauser L."/>
            <person name="Kyrpides N."/>
            <person name="Kim E.A."/>
            <person name="Richardson P."/>
        </authorList>
    </citation>
    <scope>NUCLEOTIDE SEQUENCE [LARGE SCALE GENOMIC DNA]</scope>
    <source>
        <strain evidence="3">ATCC 700394 / DSM 18823 / ISDg</strain>
    </source>
</reference>
<dbReference type="GO" id="GO:0006783">
    <property type="term" value="P:heme biosynthetic process"/>
    <property type="evidence" value="ECO:0007669"/>
    <property type="project" value="TreeGrafter"/>
</dbReference>
<organism evidence="2 3">
    <name type="scientific">Lachnoclostridium phytofermentans (strain ATCC 700394 / DSM 18823 / ISDg)</name>
    <name type="common">Clostridium phytofermentans</name>
    <dbReference type="NCBI Taxonomy" id="357809"/>
    <lineage>
        <taxon>Bacteria</taxon>
        <taxon>Bacillati</taxon>
        <taxon>Bacillota</taxon>
        <taxon>Clostridia</taxon>
        <taxon>Lachnospirales</taxon>
        <taxon>Lachnospiraceae</taxon>
    </lineage>
</organism>
<dbReference type="EMBL" id="CP000885">
    <property type="protein sequence ID" value="ABX41379.1"/>
    <property type="molecule type" value="Genomic_DNA"/>
</dbReference>
<dbReference type="STRING" id="357809.Cphy_0999"/>
<dbReference type="InterPro" id="IPR052200">
    <property type="entry name" value="Protoporphyrinogen_IX_DH"/>
</dbReference>
<dbReference type="Proteomes" id="UP000000370">
    <property type="component" value="Chromosome"/>
</dbReference>
<dbReference type="PROSITE" id="PS00201">
    <property type="entry name" value="FLAVODOXIN"/>
    <property type="match status" value="1"/>
</dbReference>
<dbReference type="KEGG" id="cpy:Cphy_0999"/>
<dbReference type="eggNOG" id="COG0716">
    <property type="taxonomic scope" value="Bacteria"/>
</dbReference>
<feature type="domain" description="Flavodoxin-like" evidence="1">
    <location>
        <begin position="3"/>
        <end position="175"/>
    </location>
</feature>
<dbReference type="HOGENOM" id="CLU_108839_0_0_9"/>
<keyword evidence="3" id="KW-1185">Reference proteome</keyword>
<evidence type="ECO:0000313" key="3">
    <source>
        <dbReference type="Proteomes" id="UP000000370"/>
    </source>
</evidence>
<proteinExistence type="predicted"/>
<protein>
    <recommendedName>
        <fullName evidence="1">Flavodoxin-like domain-containing protein</fullName>
    </recommendedName>
</protein>
<accession>A9KM36</accession>
<dbReference type="InterPro" id="IPR026816">
    <property type="entry name" value="Flavodoxin_dom"/>
</dbReference>
<sequence>MKLLVIYKSKTGFTEKYAKWISDELDCPAVSYEDLKTVNISEYDIIIFGSRIHAGRVDGLSKFKKQLEENDNKKLVVFATGATPAAAKDEIENIWKTTFPTEEQLKTPHFYMQAGLSYEKMGVGDCFIMKALAKFLSEKNSKNSVENGCEQAIRNSYDISSKEYIDPLISYIREK</sequence>
<name>A9KM36_LACP7</name>
<dbReference type="PANTHER" id="PTHR38030:SF2">
    <property type="entry name" value="PROTOPORPHYRINOGEN IX DEHYDROGENASE [QUINONE]"/>
    <property type="match status" value="1"/>
</dbReference>
<dbReference type="GO" id="GO:0070819">
    <property type="term" value="F:menaquinone-dependent protoporphyrinogen oxidase activity"/>
    <property type="evidence" value="ECO:0007669"/>
    <property type="project" value="TreeGrafter"/>
</dbReference>
<dbReference type="AlphaFoldDB" id="A9KM36"/>
<dbReference type="InterPro" id="IPR001226">
    <property type="entry name" value="Flavodoxin_CS"/>
</dbReference>